<dbReference type="EMBL" id="CM016556">
    <property type="protein sequence ID" value="TKW12534.1"/>
    <property type="molecule type" value="Genomic_DNA"/>
</dbReference>
<dbReference type="InterPro" id="IPR032474">
    <property type="entry name" value="Argonaute_N"/>
</dbReference>
<dbReference type="Pfam" id="PF02170">
    <property type="entry name" value="PAZ"/>
    <property type="match status" value="1"/>
</dbReference>
<dbReference type="SUPFAM" id="SSF53098">
    <property type="entry name" value="Ribonuclease H-like"/>
    <property type="match status" value="1"/>
</dbReference>
<dbReference type="InterPro" id="IPR012337">
    <property type="entry name" value="RNaseH-like_sf"/>
</dbReference>
<dbReference type="Proteomes" id="UP000298652">
    <property type="component" value="Chromosome 5"/>
</dbReference>
<feature type="domain" description="PAZ" evidence="3">
    <location>
        <begin position="237"/>
        <end position="350"/>
    </location>
</feature>
<dbReference type="Gene3D" id="3.30.420.10">
    <property type="entry name" value="Ribonuclease H-like superfamily/Ribonuclease H"/>
    <property type="match status" value="1"/>
</dbReference>
<dbReference type="PROSITE" id="PS50821">
    <property type="entry name" value="PAZ"/>
    <property type="match status" value="1"/>
</dbReference>
<evidence type="ECO:0000256" key="2">
    <source>
        <dbReference type="SAM" id="MobiDB-lite"/>
    </source>
</evidence>
<feature type="region of interest" description="Disordered" evidence="2">
    <location>
        <begin position="136"/>
        <end position="163"/>
    </location>
</feature>
<sequence>MPTHAPPDDPGKLQISQRLPISRPNEYGTKGKKIRLLANHFKVSVHSADVIFYHYHEFHTDMFCHMQVNLKYEDDQPVDQLGVGRKVIDKLQEIYASDLTNVSFAYDGDKSLFTIGALQHVRNEYTVVVEDASSAKVATSRTPGENTSPGGGSDMKRMKQPSQGTVPMDAIARVLRGQESENYEEAIRVLDIILRQNSAKKGCLLVRHGIKGLQGYTVRLNGRLGHVSTTTIVRPGPAIDFLLANQDIKDIRRIDWGKAKHVLKSLRIKTTHSNAEFKIFGLSEKSWYEQTFIWKKRNGNGSDTVEVTVYDYFKQHWHIELKDSAHFPCLNVGKPKHPAYLPIEICHLVSLQRYRKALTVLQRSLLSIGWSKLPWPGHDQDLIARNGRWNFNNKKLIEPKEVNRWAAVNFSTRWDMQDFVQRLIRCGEMKGIGTTRPTHYQVLHDEIGFCPDDLQELVHSLSYVYKKSTSAISVAHLAAAQVKQFVRFDDMSSASGAPAQLP</sequence>
<dbReference type="SUPFAM" id="SSF101690">
    <property type="entry name" value="PAZ domain"/>
    <property type="match status" value="1"/>
</dbReference>
<reference evidence="4" key="1">
    <citation type="submission" date="2019-03" db="EMBL/GenBank/DDBJ databases">
        <title>WGS assembly of Setaria viridis.</title>
        <authorList>
            <person name="Huang P."/>
            <person name="Jenkins J."/>
            <person name="Grimwood J."/>
            <person name="Barry K."/>
            <person name="Healey A."/>
            <person name="Mamidi S."/>
            <person name="Sreedasyam A."/>
            <person name="Shu S."/>
            <person name="Feldman M."/>
            <person name="Wu J."/>
            <person name="Yu Y."/>
            <person name="Chen C."/>
            <person name="Johnson J."/>
            <person name="Rokhsar D."/>
            <person name="Baxter I."/>
            <person name="Schmutz J."/>
            <person name="Brutnell T."/>
            <person name="Kellogg E."/>
        </authorList>
    </citation>
    <scope>NUCLEOTIDE SEQUENCE [LARGE SCALE GENOMIC DNA]</scope>
</reference>
<name>A0A4U6UDD6_SETVI</name>
<dbReference type="Gene3D" id="2.170.260.10">
    <property type="entry name" value="paz domain"/>
    <property type="match status" value="1"/>
</dbReference>
<organism evidence="4 5">
    <name type="scientific">Setaria viridis</name>
    <name type="common">Green bristlegrass</name>
    <name type="synonym">Setaria italica subsp. viridis</name>
    <dbReference type="NCBI Taxonomy" id="4556"/>
    <lineage>
        <taxon>Eukaryota</taxon>
        <taxon>Viridiplantae</taxon>
        <taxon>Streptophyta</taxon>
        <taxon>Embryophyta</taxon>
        <taxon>Tracheophyta</taxon>
        <taxon>Spermatophyta</taxon>
        <taxon>Magnoliopsida</taxon>
        <taxon>Liliopsida</taxon>
        <taxon>Poales</taxon>
        <taxon>Poaceae</taxon>
        <taxon>PACMAD clade</taxon>
        <taxon>Panicoideae</taxon>
        <taxon>Panicodae</taxon>
        <taxon>Paniceae</taxon>
        <taxon>Cenchrinae</taxon>
        <taxon>Setaria</taxon>
    </lineage>
</organism>
<evidence type="ECO:0000313" key="5">
    <source>
        <dbReference type="Proteomes" id="UP000298652"/>
    </source>
</evidence>
<proteinExistence type="inferred from homology"/>
<accession>A0A4U6UDD6</accession>
<comment type="similarity">
    <text evidence="1">Belongs to the argonaute family. Ago subfamily.</text>
</comment>
<dbReference type="Pfam" id="PF16486">
    <property type="entry name" value="ArgoN"/>
    <property type="match status" value="1"/>
</dbReference>
<dbReference type="CDD" id="cd02846">
    <property type="entry name" value="PAZ_argonaute_like"/>
    <property type="match status" value="1"/>
</dbReference>
<dbReference type="InterPro" id="IPR003165">
    <property type="entry name" value="Piwi"/>
</dbReference>
<evidence type="ECO:0000313" key="4">
    <source>
        <dbReference type="EMBL" id="TKW12534.1"/>
    </source>
</evidence>
<dbReference type="AlphaFoldDB" id="A0A4U6UDD6"/>
<dbReference type="GO" id="GO:0003723">
    <property type="term" value="F:RNA binding"/>
    <property type="evidence" value="ECO:0007669"/>
    <property type="project" value="InterPro"/>
</dbReference>
<evidence type="ECO:0000256" key="1">
    <source>
        <dbReference type="ARBA" id="ARBA00008201"/>
    </source>
</evidence>
<dbReference type="Gramene" id="TKW12534">
    <property type="protein sequence ID" value="TKW12534"/>
    <property type="gene ID" value="SEVIR_5G041600v2"/>
</dbReference>
<protein>
    <recommendedName>
        <fullName evidence="3">PAZ domain-containing protein</fullName>
    </recommendedName>
</protein>
<dbReference type="Pfam" id="PF02171">
    <property type="entry name" value="Piwi"/>
    <property type="match status" value="1"/>
</dbReference>
<dbReference type="InterPro" id="IPR036085">
    <property type="entry name" value="PAZ_dom_sf"/>
</dbReference>
<dbReference type="PANTHER" id="PTHR22891">
    <property type="entry name" value="EUKARYOTIC TRANSLATION INITIATION FACTOR 2C"/>
    <property type="match status" value="1"/>
</dbReference>
<feature type="compositionally biased region" description="Polar residues" evidence="2">
    <location>
        <begin position="136"/>
        <end position="148"/>
    </location>
</feature>
<keyword evidence="5" id="KW-1185">Reference proteome</keyword>
<dbReference type="InterPro" id="IPR003100">
    <property type="entry name" value="PAZ_dom"/>
</dbReference>
<gene>
    <name evidence="4" type="ORF">SEVIR_5G041600v2</name>
</gene>
<dbReference type="OMA" id="ESPCEND"/>
<dbReference type="InterPro" id="IPR036397">
    <property type="entry name" value="RNaseH_sf"/>
</dbReference>
<evidence type="ECO:0000259" key="3">
    <source>
        <dbReference type="PROSITE" id="PS50821"/>
    </source>
</evidence>